<dbReference type="Pfam" id="PF21797">
    <property type="entry name" value="CycT2-like_C"/>
    <property type="match status" value="1"/>
</dbReference>
<organism evidence="1 2">
    <name type="scientific">Larinioides sclopetarius</name>
    <dbReference type="NCBI Taxonomy" id="280406"/>
    <lineage>
        <taxon>Eukaryota</taxon>
        <taxon>Metazoa</taxon>
        <taxon>Ecdysozoa</taxon>
        <taxon>Arthropoda</taxon>
        <taxon>Chelicerata</taxon>
        <taxon>Arachnida</taxon>
        <taxon>Araneae</taxon>
        <taxon>Araneomorphae</taxon>
        <taxon>Entelegynae</taxon>
        <taxon>Araneoidea</taxon>
        <taxon>Araneidae</taxon>
        <taxon>Larinioides</taxon>
    </lineage>
</organism>
<name>A0AAV2BMW8_9ARAC</name>
<dbReference type="SUPFAM" id="SSF47954">
    <property type="entry name" value="Cyclin-like"/>
    <property type="match status" value="1"/>
</dbReference>
<dbReference type="EMBL" id="CAXIEN010000424">
    <property type="protein sequence ID" value="CAL1297403.1"/>
    <property type="molecule type" value="Genomic_DNA"/>
</dbReference>
<accession>A0AAV2BMW8</accession>
<proteinExistence type="predicted"/>
<protein>
    <submittedName>
        <fullName evidence="1">Uncharacterized protein</fullName>
    </submittedName>
</protein>
<keyword evidence="2" id="KW-1185">Reference proteome</keyword>
<dbReference type="Proteomes" id="UP001497382">
    <property type="component" value="Unassembled WGS sequence"/>
</dbReference>
<reference evidence="1 2" key="1">
    <citation type="submission" date="2024-04" db="EMBL/GenBank/DDBJ databases">
        <authorList>
            <person name="Rising A."/>
            <person name="Reimegard J."/>
            <person name="Sonavane S."/>
            <person name="Akerstrom W."/>
            <person name="Nylinder S."/>
            <person name="Hedman E."/>
            <person name="Kallberg Y."/>
        </authorList>
    </citation>
    <scope>NUCLEOTIDE SEQUENCE [LARGE SCALE GENOMIC DNA]</scope>
</reference>
<dbReference type="AlphaFoldDB" id="A0AAV2BMW8"/>
<gene>
    <name evidence="1" type="ORF">LARSCL_LOCUS20296</name>
</gene>
<evidence type="ECO:0000313" key="2">
    <source>
        <dbReference type="Proteomes" id="UP001497382"/>
    </source>
</evidence>
<sequence>MATTMCLQHKPVTVAVVCVNLAAKWAQIQVQNNQQDGESWFSCADPTLSGGTLEKLTNELQNAVVKAAKKTNAPIFNCVLADSVVKGVSLSRNNKRPRCSDENTEIKVKIPRKIVCL</sequence>
<dbReference type="Gene3D" id="1.10.472.10">
    <property type="entry name" value="Cyclin-like"/>
    <property type="match status" value="1"/>
</dbReference>
<evidence type="ECO:0000313" key="1">
    <source>
        <dbReference type="EMBL" id="CAL1297403.1"/>
    </source>
</evidence>
<comment type="caution">
    <text evidence="1">The sequence shown here is derived from an EMBL/GenBank/DDBJ whole genome shotgun (WGS) entry which is preliminary data.</text>
</comment>
<dbReference type="InterPro" id="IPR036915">
    <property type="entry name" value="Cyclin-like_sf"/>
</dbReference>